<accession>A0ACB8UTV8</accession>
<reference evidence="1" key="1">
    <citation type="journal article" date="2022" name="bioRxiv">
        <title>Population genetic analysis of Ophidiomyces ophidiicola, the causative agent of snake fungal disease, indicates recent introductions to the USA.</title>
        <authorList>
            <person name="Ladner J.T."/>
            <person name="Palmer J.M."/>
            <person name="Ettinger C.L."/>
            <person name="Stajich J.E."/>
            <person name="Farrell T.M."/>
            <person name="Glorioso B.M."/>
            <person name="Lawson B."/>
            <person name="Price S.J."/>
            <person name="Stengle A.G."/>
            <person name="Grear D.A."/>
            <person name="Lorch J.M."/>
        </authorList>
    </citation>
    <scope>NUCLEOTIDE SEQUENCE</scope>
    <source>
        <strain evidence="1">NWHC 24266-5</strain>
    </source>
</reference>
<gene>
    <name evidence="1" type="ORF">LOY88_004344</name>
</gene>
<evidence type="ECO:0000313" key="1">
    <source>
        <dbReference type="EMBL" id="KAI2385038.1"/>
    </source>
</evidence>
<dbReference type="EMBL" id="JALBCA010000064">
    <property type="protein sequence ID" value="KAI2385038.1"/>
    <property type="molecule type" value="Genomic_DNA"/>
</dbReference>
<proteinExistence type="predicted"/>
<protein>
    <submittedName>
        <fullName evidence="1">Uncharacterized protein</fullName>
    </submittedName>
</protein>
<name>A0ACB8UTV8_9EURO</name>
<sequence>MARKPLLRVSYELPIPDCSSGHRLGVNGLAVDSERSILYSGGRDGVICAWDLHLNRPPPNSAFPTSDDGKPKGPTTIRHQVQAHTHWVNDLILTQNNTALVSGSSDGTVRVWRLDSTDLRIPPSIGAHSDYVQCVTSPSHQTSWIASGGLDHKICLWDINGAGEMLKIHIGEHEQIQKGSVYSLSAKGSILVSGGSDSIVRVWDSNSGKLATKFIGHTKNIRSILINEDANTIMTASSDQTIKIWSMTAGRCMSTLTMHSESVWSLYSDHPQLSVFYSSDRSGLVAKTDISNVTDADEGVCMAVLRENEPVSKVVAADGYIWTATQKSSINRWRDVDLTEGGHENHMVALSNTSEAEEPETTTSVHSQAEETLEGQNGIIKHMMLNDRTRALTKDTAGEVVLWDLLRCTKVEAFGKEHLDDIAAKLNTTRAIAHWCTLQTQTGKLSVVLEPHRCFDGEIYVDEAGLSDLQEFKDDQRINLGKWVLRYLFAGLIDEESRRDAEYRASLRPRTTDAPCVLRPEAPNRIEIPPIFTSTGRFVSGNDAHQVTTPGMSIGLATPAPFPSSVPENAATTPVRSSNDSHPEAKSVRDYFFSSPSRRSAGSSDLNTRTRLSTEENPTPGFPRPVPPEPAKEEKAKRGGSIFGKKFMTFPRKAGRTSTETKRNVDEKHEEPEPVVEKEKEKEKVPDDTFQGAINELRAKYDGDLVEQTEEEPKSRITPSPENETPTLSLPATTAISIQEDGPSTAIALDVYRGTVGTVGQNADQLGKIAPSWLARLLLQNQVETDIVKITFSVKPYEGLLPEAVDSTSNNNSRLSANRMLRAKKILAYVAERIDPLYSADDPDSNSMKPEEYLELYCQNTRIPPDMTLLTMRTHIWRTGSDMMLYYKSNGKRTISHPNGDSAGSPARGKITANGSNSDAQYQQTDLDVDTPKASANNPDVSLLGNKTGHGMNANTAPSTPATPSQNASSKDLLL</sequence>
<comment type="caution">
    <text evidence="1">The sequence shown here is derived from an EMBL/GenBank/DDBJ whole genome shotgun (WGS) entry which is preliminary data.</text>
</comment>
<organism evidence="1">
    <name type="scientific">Ophidiomyces ophidiicola</name>
    <dbReference type="NCBI Taxonomy" id="1387563"/>
    <lineage>
        <taxon>Eukaryota</taxon>
        <taxon>Fungi</taxon>
        <taxon>Dikarya</taxon>
        <taxon>Ascomycota</taxon>
        <taxon>Pezizomycotina</taxon>
        <taxon>Eurotiomycetes</taxon>
        <taxon>Eurotiomycetidae</taxon>
        <taxon>Onygenales</taxon>
        <taxon>Onygenaceae</taxon>
        <taxon>Ophidiomyces</taxon>
    </lineage>
</organism>